<comment type="caution">
    <text evidence="1">The sequence shown here is derived from an EMBL/GenBank/DDBJ whole genome shotgun (WGS) entry which is preliminary data.</text>
</comment>
<keyword evidence="1" id="KW-0808">Transferase</keyword>
<sequence>MFPWLGHGQVSPFLELAKKFINTNLFNVYLCSTPANPSLDKRAQVNESITFIELNLKPLPDLPSELHTTNGLPLHLMPSLKKLSTLEILDVAFPFDTIYYRNKRVVPVGPLVVESLDVDLEQNNVIHWLDMKTTESTVFASFGSKYFLSKADMTQTTLGLEMSSVNFDSVIRFPKGENYMTIKEALPLGFAERVKIRAMKFGVSIIAMPMYLDQPVNARLVVDIEMRKEVVRENKGVLMGAKVAEIVNEVVASNLGKNTWSNQENKCRFRD</sequence>
<evidence type="ECO:0000313" key="1">
    <source>
        <dbReference type="EMBL" id="GEU44704.1"/>
    </source>
</evidence>
<dbReference type="PANTHER" id="PTHR48044">
    <property type="entry name" value="GLYCOSYLTRANSFERASE"/>
    <property type="match status" value="1"/>
</dbReference>
<accession>A0A6L2K9X9</accession>
<dbReference type="GO" id="GO:1901135">
    <property type="term" value="P:carbohydrate derivative metabolic process"/>
    <property type="evidence" value="ECO:0007669"/>
    <property type="project" value="UniProtKB-ARBA"/>
</dbReference>
<proteinExistence type="predicted"/>
<dbReference type="AlphaFoldDB" id="A0A6L2K9X9"/>
<organism evidence="1">
    <name type="scientific">Tanacetum cinerariifolium</name>
    <name type="common">Dalmatian daisy</name>
    <name type="synonym">Chrysanthemum cinerariifolium</name>
    <dbReference type="NCBI Taxonomy" id="118510"/>
    <lineage>
        <taxon>Eukaryota</taxon>
        <taxon>Viridiplantae</taxon>
        <taxon>Streptophyta</taxon>
        <taxon>Embryophyta</taxon>
        <taxon>Tracheophyta</taxon>
        <taxon>Spermatophyta</taxon>
        <taxon>Magnoliopsida</taxon>
        <taxon>eudicotyledons</taxon>
        <taxon>Gunneridae</taxon>
        <taxon>Pentapetalae</taxon>
        <taxon>asterids</taxon>
        <taxon>campanulids</taxon>
        <taxon>Asterales</taxon>
        <taxon>Asteraceae</taxon>
        <taxon>Asteroideae</taxon>
        <taxon>Anthemideae</taxon>
        <taxon>Anthemidinae</taxon>
        <taxon>Tanacetum</taxon>
    </lineage>
</organism>
<reference evidence="1" key="1">
    <citation type="journal article" date="2019" name="Sci. Rep.">
        <title>Draft genome of Tanacetum cinerariifolium, the natural source of mosquito coil.</title>
        <authorList>
            <person name="Yamashiro T."/>
            <person name="Shiraishi A."/>
            <person name="Satake H."/>
            <person name="Nakayama K."/>
        </authorList>
    </citation>
    <scope>NUCLEOTIDE SEQUENCE</scope>
</reference>
<protein>
    <submittedName>
        <fullName evidence="1">Beta-D-glucosyl crocetin beta-1,6-glucosyltransferase</fullName>
    </submittedName>
</protein>
<dbReference type="SUPFAM" id="SSF53756">
    <property type="entry name" value="UDP-Glycosyltransferase/glycogen phosphorylase"/>
    <property type="match status" value="1"/>
</dbReference>
<dbReference type="EMBL" id="BKCJ010001882">
    <property type="protein sequence ID" value="GEU44704.1"/>
    <property type="molecule type" value="Genomic_DNA"/>
</dbReference>
<dbReference type="GO" id="GO:0008194">
    <property type="term" value="F:UDP-glycosyltransferase activity"/>
    <property type="evidence" value="ECO:0007669"/>
    <property type="project" value="UniProtKB-ARBA"/>
</dbReference>
<gene>
    <name evidence="1" type="ORF">Tci_016682</name>
</gene>
<name>A0A6L2K9X9_TANCI</name>
<dbReference type="PANTHER" id="PTHR48044:SF29">
    <property type="entry name" value="GLYCOSYLTRANSFERASE"/>
    <property type="match status" value="1"/>
</dbReference>
<dbReference type="Gene3D" id="3.40.50.2000">
    <property type="entry name" value="Glycogen Phosphorylase B"/>
    <property type="match status" value="3"/>
</dbReference>